<comment type="caution">
    <text evidence="1">The sequence shown here is derived from an EMBL/GenBank/DDBJ whole genome shotgun (WGS) entry which is preliminary data.</text>
</comment>
<keyword evidence="2" id="KW-1185">Reference proteome</keyword>
<dbReference type="AlphaFoldDB" id="A0A8H5MRC6"/>
<organism evidence="1 2">
    <name type="scientific">Fusarium napiforme</name>
    <dbReference type="NCBI Taxonomy" id="42672"/>
    <lineage>
        <taxon>Eukaryota</taxon>
        <taxon>Fungi</taxon>
        <taxon>Dikarya</taxon>
        <taxon>Ascomycota</taxon>
        <taxon>Pezizomycotina</taxon>
        <taxon>Sordariomycetes</taxon>
        <taxon>Hypocreomycetidae</taxon>
        <taxon>Hypocreales</taxon>
        <taxon>Nectriaceae</taxon>
        <taxon>Fusarium</taxon>
        <taxon>Fusarium fujikuroi species complex</taxon>
    </lineage>
</organism>
<dbReference type="EMBL" id="JAAOAO010000485">
    <property type="protein sequence ID" value="KAF5539556.1"/>
    <property type="molecule type" value="Genomic_DNA"/>
</dbReference>
<name>A0A8H5MRC6_9HYPO</name>
<evidence type="ECO:0000313" key="2">
    <source>
        <dbReference type="Proteomes" id="UP000574317"/>
    </source>
</evidence>
<accession>A0A8H5MRC6</accession>
<proteinExistence type="predicted"/>
<evidence type="ECO:0000313" key="1">
    <source>
        <dbReference type="EMBL" id="KAF5539556.1"/>
    </source>
</evidence>
<protein>
    <submittedName>
        <fullName evidence="1">BTB POZ domain-containing protein</fullName>
    </submittedName>
</protein>
<dbReference type="Proteomes" id="UP000574317">
    <property type="component" value="Unassembled WGS sequence"/>
</dbReference>
<reference evidence="1 2" key="1">
    <citation type="submission" date="2020-05" db="EMBL/GenBank/DDBJ databases">
        <title>Identification and distribution of gene clusters putatively required for synthesis of sphingolipid metabolism inhibitors in phylogenetically diverse species of the filamentous fungus Fusarium.</title>
        <authorList>
            <person name="Kim H.-S."/>
            <person name="Busman M."/>
            <person name="Brown D.W."/>
            <person name="Divon H."/>
            <person name="Uhlig S."/>
            <person name="Proctor R.H."/>
        </authorList>
    </citation>
    <scope>NUCLEOTIDE SEQUENCE [LARGE SCALE GENOMIC DNA]</scope>
    <source>
        <strain evidence="1 2">NRRL 25196</strain>
    </source>
</reference>
<sequence>MSQELDEVVVAGGDIILVAGKEKQRIQVSSGFLTQISPVFDAMLNLKFSEGIRFHESNGLPVEIKLPEDDGMATT</sequence>
<gene>
    <name evidence="1" type="ORF">FNAPI_10780</name>
</gene>